<dbReference type="OrthoDB" id="1936865at2759"/>
<dbReference type="AlphaFoldDB" id="A0A2R6NJX7"/>
<dbReference type="PANTHER" id="PTHR31225">
    <property type="entry name" value="OS04G0344100 PROTEIN-RELATED"/>
    <property type="match status" value="1"/>
</dbReference>
<gene>
    <name evidence="4" type="ORF">CEY00_Acc33737</name>
</gene>
<dbReference type="GO" id="GO:0016114">
    <property type="term" value="P:terpenoid biosynthetic process"/>
    <property type="evidence" value="ECO:0007669"/>
    <property type="project" value="InterPro"/>
</dbReference>
<evidence type="ECO:0000259" key="3">
    <source>
        <dbReference type="Pfam" id="PF03936"/>
    </source>
</evidence>
<dbReference type="PANTHER" id="PTHR31225:SF244">
    <property type="entry name" value="1,8-CINEOLE SYNTHASE 1, CHLOROPLASTIC-RELATED"/>
    <property type="match status" value="1"/>
</dbReference>
<protein>
    <submittedName>
        <fullName evidence="4">(-)-alpha-terpineol synthase</fullName>
    </submittedName>
</protein>
<organism evidence="4 5">
    <name type="scientific">Actinidia chinensis var. chinensis</name>
    <name type="common">Chinese soft-hair kiwi</name>
    <dbReference type="NCBI Taxonomy" id="1590841"/>
    <lineage>
        <taxon>Eukaryota</taxon>
        <taxon>Viridiplantae</taxon>
        <taxon>Streptophyta</taxon>
        <taxon>Embryophyta</taxon>
        <taxon>Tracheophyta</taxon>
        <taxon>Spermatophyta</taxon>
        <taxon>Magnoliopsida</taxon>
        <taxon>eudicotyledons</taxon>
        <taxon>Gunneridae</taxon>
        <taxon>Pentapetalae</taxon>
        <taxon>asterids</taxon>
        <taxon>Ericales</taxon>
        <taxon>Actinidiaceae</taxon>
        <taxon>Actinidia</taxon>
    </lineage>
</organism>
<evidence type="ECO:0000313" key="5">
    <source>
        <dbReference type="Proteomes" id="UP000241394"/>
    </source>
</evidence>
<dbReference type="GO" id="GO:0010333">
    <property type="term" value="F:terpene synthase activity"/>
    <property type="evidence" value="ECO:0007669"/>
    <property type="project" value="InterPro"/>
</dbReference>
<sequence>MNNARISISATVILAHAYVLCTNPISYEGLKYVEKYPNLIRCSATILRLADDLGTSTDEMERGDIPKSIQCYMHETGASEEDARKHMKYLIGEAWKKMNKARVEDGPLFSRAFIGVAENLARMAQCMYQYGDGHGAQGPETRDRVKSLLINPIPLEEKT</sequence>
<feature type="domain" description="Terpene synthase metal-binding" evidence="3">
    <location>
        <begin position="1"/>
        <end position="97"/>
    </location>
</feature>
<dbReference type="Pfam" id="PF03936">
    <property type="entry name" value="Terpene_synth_C"/>
    <property type="match status" value="1"/>
</dbReference>
<dbReference type="Gramene" id="PSR72611">
    <property type="protein sequence ID" value="PSR72611"/>
    <property type="gene ID" value="CEY00_Acc33737"/>
</dbReference>
<dbReference type="GO" id="GO:0000287">
    <property type="term" value="F:magnesium ion binding"/>
    <property type="evidence" value="ECO:0007669"/>
    <property type="project" value="InterPro"/>
</dbReference>
<dbReference type="EMBL" id="NKQK01000824">
    <property type="protein sequence ID" value="PSR72611.1"/>
    <property type="molecule type" value="Genomic_DNA"/>
</dbReference>
<dbReference type="STRING" id="1590841.A0A2R6NJX7"/>
<comment type="caution">
    <text evidence="4">The sequence shown here is derived from an EMBL/GenBank/DDBJ whole genome shotgun (WGS) entry which is preliminary data.</text>
</comment>
<evidence type="ECO:0000256" key="1">
    <source>
        <dbReference type="ARBA" id="ARBA00022723"/>
    </source>
</evidence>
<feature type="chain" id="PRO_5015325514" evidence="2">
    <location>
        <begin position="22"/>
        <end position="159"/>
    </location>
</feature>
<dbReference type="InterPro" id="IPR050148">
    <property type="entry name" value="Terpene_synthase-like"/>
</dbReference>
<keyword evidence="1" id="KW-0479">Metal-binding</keyword>
<reference evidence="4 5" key="1">
    <citation type="submission" date="2017-07" db="EMBL/GenBank/DDBJ databases">
        <title>An improved, manually edited Actinidia chinensis var. chinensis (kiwifruit) genome highlights the challenges associated with draft genomes and gene prediction in plants.</title>
        <authorList>
            <person name="Pilkington S."/>
            <person name="Crowhurst R."/>
            <person name="Hilario E."/>
            <person name="Nardozza S."/>
            <person name="Fraser L."/>
            <person name="Peng Y."/>
            <person name="Gunaseelan K."/>
            <person name="Simpson R."/>
            <person name="Tahir J."/>
            <person name="Deroles S."/>
            <person name="Templeton K."/>
            <person name="Luo Z."/>
            <person name="Davy M."/>
            <person name="Cheng C."/>
            <person name="Mcneilage M."/>
            <person name="Scaglione D."/>
            <person name="Liu Y."/>
            <person name="Zhang Q."/>
            <person name="Datson P."/>
            <person name="De Silva N."/>
            <person name="Gardiner S."/>
            <person name="Bassett H."/>
            <person name="Chagne D."/>
            <person name="Mccallum J."/>
            <person name="Dzierzon H."/>
            <person name="Deng C."/>
            <person name="Wang Y.-Y."/>
            <person name="Barron N."/>
            <person name="Manako K."/>
            <person name="Bowen J."/>
            <person name="Foster T."/>
            <person name="Erridge Z."/>
            <person name="Tiffin H."/>
            <person name="Waite C."/>
            <person name="Davies K."/>
            <person name="Grierson E."/>
            <person name="Laing W."/>
            <person name="Kirk R."/>
            <person name="Chen X."/>
            <person name="Wood M."/>
            <person name="Montefiori M."/>
            <person name="Brummell D."/>
            <person name="Schwinn K."/>
            <person name="Catanach A."/>
            <person name="Fullerton C."/>
            <person name="Li D."/>
            <person name="Meiyalaghan S."/>
            <person name="Nieuwenhuizen N."/>
            <person name="Read N."/>
            <person name="Prakash R."/>
            <person name="Hunter D."/>
            <person name="Zhang H."/>
            <person name="Mckenzie M."/>
            <person name="Knabel M."/>
            <person name="Harris A."/>
            <person name="Allan A."/>
            <person name="Chen A."/>
            <person name="Janssen B."/>
            <person name="Plunkett B."/>
            <person name="Dwamena C."/>
            <person name="Voogd C."/>
            <person name="Leif D."/>
            <person name="Lafferty D."/>
            <person name="Souleyre E."/>
            <person name="Varkonyi-Gasic E."/>
            <person name="Gambi F."/>
            <person name="Hanley J."/>
            <person name="Yao J.-L."/>
            <person name="Cheung J."/>
            <person name="David K."/>
            <person name="Warren B."/>
            <person name="Marsh K."/>
            <person name="Snowden K."/>
            <person name="Lin-Wang K."/>
            <person name="Brian L."/>
            <person name="Martinez-Sanchez M."/>
            <person name="Wang M."/>
            <person name="Ileperuma N."/>
            <person name="Macnee N."/>
            <person name="Campin R."/>
            <person name="Mcatee P."/>
            <person name="Drummond R."/>
            <person name="Espley R."/>
            <person name="Ireland H."/>
            <person name="Wu R."/>
            <person name="Atkinson R."/>
            <person name="Karunairetnam S."/>
            <person name="Bulley S."/>
            <person name="Chunkath S."/>
            <person name="Hanley Z."/>
            <person name="Storey R."/>
            <person name="Thrimawithana A."/>
            <person name="Thomson S."/>
            <person name="David C."/>
            <person name="Testolin R."/>
        </authorList>
    </citation>
    <scope>NUCLEOTIDE SEQUENCE [LARGE SCALE GENOMIC DNA]</scope>
    <source>
        <strain evidence="5">cv. Red5</strain>
        <tissue evidence="4">Young leaf</tissue>
    </source>
</reference>
<accession>A0A2R6NJX7</accession>
<keyword evidence="5" id="KW-1185">Reference proteome</keyword>
<dbReference type="SUPFAM" id="SSF48576">
    <property type="entry name" value="Terpenoid synthases"/>
    <property type="match status" value="1"/>
</dbReference>
<name>A0A2R6NJX7_ACTCC</name>
<dbReference type="OMA" id="PMFIEIV"/>
<dbReference type="InterPro" id="IPR005630">
    <property type="entry name" value="Terpene_synthase_metal-bd"/>
</dbReference>
<dbReference type="InterPro" id="IPR008949">
    <property type="entry name" value="Isoprenoid_synthase_dom_sf"/>
</dbReference>
<feature type="signal peptide" evidence="2">
    <location>
        <begin position="1"/>
        <end position="21"/>
    </location>
</feature>
<evidence type="ECO:0000256" key="2">
    <source>
        <dbReference type="SAM" id="SignalP"/>
    </source>
</evidence>
<keyword evidence="2" id="KW-0732">Signal</keyword>
<reference evidence="5" key="2">
    <citation type="journal article" date="2018" name="BMC Genomics">
        <title>A manually annotated Actinidia chinensis var. chinensis (kiwifruit) genome highlights the challenges associated with draft genomes and gene prediction in plants.</title>
        <authorList>
            <person name="Pilkington S.M."/>
            <person name="Crowhurst R."/>
            <person name="Hilario E."/>
            <person name="Nardozza S."/>
            <person name="Fraser L."/>
            <person name="Peng Y."/>
            <person name="Gunaseelan K."/>
            <person name="Simpson R."/>
            <person name="Tahir J."/>
            <person name="Deroles S.C."/>
            <person name="Templeton K."/>
            <person name="Luo Z."/>
            <person name="Davy M."/>
            <person name="Cheng C."/>
            <person name="McNeilage M."/>
            <person name="Scaglione D."/>
            <person name="Liu Y."/>
            <person name="Zhang Q."/>
            <person name="Datson P."/>
            <person name="De Silva N."/>
            <person name="Gardiner S.E."/>
            <person name="Bassett H."/>
            <person name="Chagne D."/>
            <person name="McCallum J."/>
            <person name="Dzierzon H."/>
            <person name="Deng C."/>
            <person name="Wang Y.Y."/>
            <person name="Barron L."/>
            <person name="Manako K."/>
            <person name="Bowen J."/>
            <person name="Foster T.M."/>
            <person name="Erridge Z.A."/>
            <person name="Tiffin H."/>
            <person name="Waite C.N."/>
            <person name="Davies K.M."/>
            <person name="Grierson E.P."/>
            <person name="Laing W.A."/>
            <person name="Kirk R."/>
            <person name="Chen X."/>
            <person name="Wood M."/>
            <person name="Montefiori M."/>
            <person name="Brummell D.A."/>
            <person name="Schwinn K.E."/>
            <person name="Catanach A."/>
            <person name="Fullerton C."/>
            <person name="Li D."/>
            <person name="Meiyalaghan S."/>
            <person name="Nieuwenhuizen N."/>
            <person name="Read N."/>
            <person name="Prakash R."/>
            <person name="Hunter D."/>
            <person name="Zhang H."/>
            <person name="McKenzie M."/>
            <person name="Knabel M."/>
            <person name="Harris A."/>
            <person name="Allan A.C."/>
            <person name="Gleave A."/>
            <person name="Chen A."/>
            <person name="Janssen B.J."/>
            <person name="Plunkett B."/>
            <person name="Ampomah-Dwamena C."/>
            <person name="Voogd C."/>
            <person name="Leif D."/>
            <person name="Lafferty D."/>
            <person name="Souleyre E.J.F."/>
            <person name="Varkonyi-Gasic E."/>
            <person name="Gambi F."/>
            <person name="Hanley J."/>
            <person name="Yao J.L."/>
            <person name="Cheung J."/>
            <person name="David K.M."/>
            <person name="Warren B."/>
            <person name="Marsh K."/>
            <person name="Snowden K.C."/>
            <person name="Lin-Wang K."/>
            <person name="Brian L."/>
            <person name="Martinez-Sanchez M."/>
            <person name="Wang M."/>
            <person name="Ileperuma N."/>
            <person name="Macnee N."/>
            <person name="Campin R."/>
            <person name="McAtee P."/>
            <person name="Drummond R.S.M."/>
            <person name="Espley R.V."/>
            <person name="Ireland H.S."/>
            <person name="Wu R."/>
            <person name="Atkinson R.G."/>
            <person name="Karunairetnam S."/>
            <person name="Bulley S."/>
            <person name="Chunkath S."/>
            <person name="Hanley Z."/>
            <person name="Storey R."/>
            <person name="Thrimawithana A.H."/>
            <person name="Thomson S."/>
            <person name="David C."/>
            <person name="Testolin R."/>
            <person name="Huang H."/>
            <person name="Hellens R.P."/>
            <person name="Schaffer R.J."/>
        </authorList>
    </citation>
    <scope>NUCLEOTIDE SEQUENCE [LARGE SCALE GENOMIC DNA]</scope>
    <source>
        <strain evidence="5">cv. Red5</strain>
    </source>
</reference>
<dbReference type="InParanoid" id="A0A2R6NJX7"/>
<dbReference type="Gene3D" id="1.10.600.10">
    <property type="entry name" value="Farnesyl Diphosphate Synthase"/>
    <property type="match status" value="1"/>
</dbReference>
<proteinExistence type="predicted"/>
<dbReference type="Proteomes" id="UP000241394">
    <property type="component" value="Unassembled WGS sequence"/>
</dbReference>
<evidence type="ECO:0000313" key="4">
    <source>
        <dbReference type="EMBL" id="PSR72611.1"/>
    </source>
</evidence>